<dbReference type="Gene3D" id="1.20.1410.10">
    <property type="entry name" value="I/LWEQ domain"/>
    <property type="match status" value="1"/>
</dbReference>
<dbReference type="EMBL" id="BSXN01000456">
    <property type="protein sequence ID" value="GME68637.1"/>
    <property type="molecule type" value="Genomic_DNA"/>
</dbReference>
<dbReference type="Proteomes" id="UP001165120">
    <property type="component" value="Unassembled WGS sequence"/>
</dbReference>
<feature type="compositionally biased region" description="Basic and acidic residues" evidence="1">
    <location>
        <begin position="247"/>
        <end position="259"/>
    </location>
</feature>
<dbReference type="Pfam" id="PF13324">
    <property type="entry name" value="GCIP_N"/>
    <property type="match status" value="1"/>
</dbReference>
<evidence type="ECO:0000259" key="2">
    <source>
        <dbReference type="Pfam" id="PF13324"/>
    </source>
</evidence>
<dbReference type="InterPro" id="IPR026907">
    <property type="entry name" value="GCIP-like"/>
</dbReference>
<protein>
    <submittedName>
        <fullName evidence="3">Unnamed protein product</fullName>
    </submittedName>
</protein>
<evidence type="ECO:0000313" key="4">
    <source>
        <dbReference type="Proteomes" id="UP001165120"/>
    </source>
</evidence>
<organism evidence="3 4">
    <name type="scientific">Candida boidinii</name>
    <name type="common">Yeast</name>
    <dbReference type="NCBI Taxonomy" id="5477"/>
    <lineage>
        <taxon>Eukaryota</taxon>
        <taxon>Fungi</taxon>
        <taxon>Dikarya</taxon>
        <taxon>Ascomycota</taxon>
        <taxon>Saccharomycotina</taxon>
        <taxon>Pichiomycetes</taxon>
        <taxon>Pichiales</taxon>
        <taxon>Pichiaceae</taxon>
        <taxon>Ogataea</taxon>
        <taxon>Ogataea/Candida clade</taxon>
    </lineage>
</organism>
<evidence type="ECO:0000256" key="1">
    <source>
        <dbReference type="SAM" id="MobiDB-lite"/>
    </source>
</evidence>
<dbReference type="PANTHER" id="PTHR15492:SF1">
    <property type="entry name" value="CYCLIN-D1-BINDING PROTEIN 1"/>
    <property type="match status" value="1"/>
</dbReference>
<dbReference type="AlphaFoldDB" id="A0A9W6WEX8"/>
<comment type="caution">
    <text evidence="3">The sequence shown here is derived from an EMBL/GenBank/DDBJ whole genome shotgun (WGS) entry which is preliminary data.</text>
</comment>
<feature type="compositionally biased region" description="Acidic residues" evidence="1">
    <location>
        <begin position="210"/>
        <end position="220"/>
    </location>
</feature>
<sequence>MEKETKEVVQSALDSLKEIIKFWITSFQGFGKELRERKITKDYKSLIDSASLANPLEELEKLFKLIHAHSTKLGILFKPVIDNNKKNVILEELKETNKVLILLTSACAQVQTETIKNNSFSFVFSSELNQYVLSLYEIYSRFVDELGESLDVTEFEDGDTDNRLICVGQIWESCDSLAKLIKGGQSGVLKRKIKETTSLITDACEELEEWTENPDVEGIDDPFKFNDDDDDDDEESEDEGSKIPTKASDDDGKDQDGDQIDEELKKVVEYGKKWVYKIKLIKLLLSSLDKSIPSEKASKDKKHQNEYAKAMDSLDKSRMKLSEYTDDVVCTIIEDNDTSMADEFGDKLKKETDGIIKKVRILNTNDEKKTKWLDNWSVKFKE</sequence>
<dbReference type="InterPro" id="IPR049317">
    <property type="entry name" value="GCIP-like_N"/>
</dbReference>
<reference evidence="3" key="1">
    <citation type="submission" date="2023-04" db="EMBL/GenBank/DDBJ databases">
        <title>Candida boidinii NBRC 10035.</title>
        <authorList>
            <person name="Ichikawa N."/>
            <person name="Sato H."/>
            <person name="Tonouchi N."/>
        </authorList>
    </citation>
    <scope>NUCLEOTIDE SEQUENCE</scope>
    <source>
        <strain evidence="3">NBRC 10035</strain>
    </source>
</reference>
<evidence type="ECO:0000313" key="3">
    <source>
        <dbReference type="EMBL" id="GME68637.1"/>
    </source>
</evidence>
<gene>
    <name evidence="3" type="ORF">Cboi02_000177300</name>
</gene>
<accession>A0A9W6WEX8</accession>
<name>A0A9W6WEX8_CANBO</name>
<feature type="domain" description="Cyclin-D1-binding protein 1-like N-terminal" evidence="2">
    <location>
        <begin position="58"/>
        <end position="212"/>
    </location>
</feature>
<feature type="compositionally biased region" description="Acidic residues" evidence="1">
    <location>
        <begin position="227"/>
        <end position="238"/>
    </location>
</feature>
<dbReference type="PANTHER" id="PTHR15492">
    <property type="entry name" value="CYCLIN D1-BINDING PROTEIN 1"/>
    <property type="match status" value="1"/>
</dbReference>
<dbReference type="GO" id="GO:0005634">
    <property type="term" value="C:nucleus"/>
    <property type="evidence" value="ECO:0007669"/>
    <property type="project" value="TreeGrafter"/>
</dbReference>
<proteinExistence type="predicted"/>
<feature type="region of interest" description="Disordered" evidence="1">
    <location>
        <begin position="210"/>
        <end position="259"/>
    </location>
</feature>
<keyword evidence="4" id="KW-1185">Reference proteome</keyword>